<protein>
    <submittedName>
        <fullName evidence="1">Uncharacterized protein</fullName>
    </submittedName>
</protein>
<gene>
    <name evidence="1" type="ORF">Tco_1003108</name>
</gene>
<evidence type="ECO:0000313" key="2">
    <source>
        <dbReference type="Proteomes" id="UP001151760"/>
    </source>
</evidence>
<reference evidence="1" key="1">
    <citation type="journal article" date="2022" name="Int. J. Mol. Sci.">
        <title>Draft Genome of Tanacetum Coccineum: Genomic Comparison of Closely Related Tanacetum-Family Plants.</title>
        <authorList>
            <person name="Yamashiro T."/>
            <person name="Shiraishi A."/>
            <person name="Nakayama K."/>
            <person name="Satake H."/>
        </authorList>
    </citation>
    <scope>NUCLEOTIDE SEQUENCE</scope>
</reference>
<reference evidence="1" key="2">
    <citation type="submission" date="2022-01" db="EMBL/GenBank/DDBJ databases">
        <authorList>
            <person name="Yamashiro T."/>
            <person name="Shiraishi A."/>
            <person name="Satake H."/>
            <person name="Nakayama K."/>
        </authorList>
    </citation>
    <scope>NUCLEOTIDE SEQUENCE</scope>
</reference>
<evidence type="ECO:0000313" key="1">
    <source>
        <dbReference type="EMBL" id="GJT59575.1"/>
    </source>
</evidence>
<name>A0ABQ5F8C8_9ASTR</name>
<comment type="caution">
    <text evidence="1">The sequence shown here is derived from an EMBL/GenBank/DDBJ whole genome shotgun (WGS) entry which is preliminary data.</text>
</comment>
<keyword evidence="2" id="KW-1185">Reference proteome</keyword>
<organism evidence="1 2">
    <name type="scientific">Tanacetum coccineum</name>
    <dbReference type="NCBI Taxonomy" id="301880"/>
    <lineage>
        <taxon>Eukaryota</taxon>
        <taxon>Viridiplantae</taxon>
        <taxon>Streptophyta</taxon>
        <taxon>Embryophyta</taxon>
        <taxon>Tracheophyta</taxon>
        <taxon>Spermatophyta</taxon>
        <taxon>Magnoliopsida</taxon>
        <taxon>eudicotyledons</taxon>
        <taxon>Gunneridae</taxon>
        <taxon>Pentapetalae</taxon>
        <taxon>asterids</taxon>
        <taxon>campanulids</taxon>
        <taxon>Asterales</taxon>
        <taxon>Asteraceae</taxon>
        <taxon>Asteroideae</taxon>
        <taxon>Anthemideae</taxon>
        <taxon>Anthemidinae</taxon>
        <taxon>Tanacetum</taxon>
    </lineage>
</organism>
<sequence length="213" mass="24025">MVHRKGVLDEQEVKVEKVVSTAEVTTVSATTTVDELTLAQTLIKIKAAKPKAVITDATTTTTTVTRPKARGVLKNKSFDEVQKAFDKTMGWIDSFVSMDSKVVKEIDDDQEEAEMKKHMEIVIDEEEIAVDAIPLATKPPIIVDWKIIKEGKIGYFQIIRADGSSRRYSSMIKMLQNINREDLETLWKLVKAKHGNTRLEEAYERGVFKWVGA</sequence>
<proteinExistence type="predicted"/>
<dbReference type="EMBL" id="BQNB010017123">
    <property type="protein sequence ID" value="GJT59575.1"/>
    <property type="molecule type" value="Genomic_DNA"/>
</dbReference>
<accession>A0ABQ5F8C8</accession>
<dbReference type="Proteomes" id="UP001151760">
    <property type="component" value="Unassembled WGS sequence"/>
</dbReference>